<dbReference type="EMBL" id="JARJCM010000075">
    <property type="protein sequence ID" value="KAJ7032158.1"/>
    <property type="molecule type" value="Genomic_DNA"/>
</dbReference>
<sequence length="512" mass="54925">MADFPAARSRAIALDEQIVQAAAAVSPEYADLVSLAARQAMAGIEITLPPPADGSWNMSDVKAFMKDVGNTQRVNPTETIFAALPALMYLNASITGALLEPLLECQSSSGYTNSFAASDLGANYPTALGEFSSSPVFAVEDSGNMLILVWAHARSSGDGSLIGRYYTLLKEWADYLSTHALTLEQQSPADSREDSLGQTQTNITNLALKGIIAVRAMAEISRAKGEAEDALRYETTSKTLAQSWMNLTLSAGQLHWTYDESASYGLMYNLFPDKLLQLDLFPSTVYEAESASLSNHSTSLPPFGFPLSSDSSNTRSDWTLFSAAAAPDVATRDRLISTVHASASMNSTEGIFPNLYNVETGAGPGAGIYPNGYASPAQGALFSLLALNVPNKTVVIPPRMTPPRTVRKNTAAIVGGVMGTLGLMLLVAAATMFIRRRQRRRTIEHNMAAPQPYEAVPNMAQSSGEPSPSRKRSPPNPSQVTTAGDGLRGEVVRLRQDLEELRAIHEAPPVYE</sequence>
<comment type="caution">
    <text evidence="4">The sequence shown here is derived from an EMBL/GenBank/DDBJ whole genome shotgun (WGS) entry which is preliminary data.</text>
</comment>
<reference evidence="4" key="1">
    <citation type="submission" date="2023-03" db="EMBL/GenBank/DDBJ databases">
        <title>Massive genome expansion in bonnet fungi (Mycena s.s.) driven by repeated elements and novel gene families across ecological guilds.</title>
        <authorList>
            <consortium name="Lawrence Berkeley National Laboratory"/>
            <person name="Harder C.B."/>
            <person name="Miyauchi S."/>
            <person name="Viragh M."/>
            <person name="Kuo A."/>
            <person name="Thoen E."/>
            <person name="Andreopoulos B."/>
            <person name="Lu D."/>
            <person name="Skrede I."/>
            <person name="Drula E."/>
            <person name="Henrissat B."/>
            <person name="Morin E."/>
            <person name="Kohler A."/>
            <person name="Barry K."/>
            <person name="LaButti K."/>
            <person name="Morin E."/>
            <person name="Salamov A."/>
            <person name="Lipzen A."/>
            <person name="Mereny Z."/>
            <person name="Hegedus B."/>
            <person name="Baldrian P."/>
            <person name="Stursova M."/>
            <person name="Weitz H."/>
            <person name="Taylor A."/>
            <person name="Grigoriev I.V."/>
            <person name="Nagy L.G."/>
            <person name="Martin F."/>
            <person name="Kauserud H."/>
        </authorList>
    </citation>
    <scope>NUCLEOTIDE SEQUENCE</scope>
    <source>
        <strain evidence="4">CBHHK200</strain>
    </source>
</reference>
<dbReference type="InterPro" id="IPR008928">
    <property type="entry name" value="6-hairpin_glycosidase_sf"/>
</dbReference>
<evidence type="ECO:0000256" key="2">
    <source>
        <dbReference type="SAM" id="Phobius"/>
    </source>
</evidence>
<evidence type="ECO:0000259" key="3">
    <source>
        <dbReference type="Pfam" id="PF16335"/>
    </source>
</evidence>
<accession>A0AAD6SQP2</accession>
<feature type="region of interest" description="Disordered" evidence="1">
    <location>
        <begin position="447"/>
        <end position="490"/>
    </location>
</feature>
<dbReference type="Pfam" id="PF16335">
    <property type="entry name" value="GtaA_6_Hairpin"/>
    <property type="match status" value="1"/>
</dbReference>
<proteinExistence type="predicted"/>
<gene>
    <name evidence="4" type="ORF">C8F04DRAFT_664746</name>
</gene>
<dbReference type="GO" id="GO:0003824">
    <property type="term" value="F:catalytic activity"/>
    <property type="evidence" value="ECO:0007669"/>
    <property type="project" value="UniProtKB-ARBA"/>
</dbReference>
<dbReference type="InterPro" id="IPR032514">
    <property type="entry name" value="GtaA_central"/>
</dbReference>
<evidence type="ECO:0000256" key="1">
    <source>
        <dbReference type="SAM" id="MobiDB-lite"/>
    </source>
</evidence>
<dbReference type="PANTHER" id="PTHR31987">
    <property type="entry name" value="GLUTAMINASE A-RELATED"/>
    <property type="match status" value="1"/>
</dbReference>
<protein>
    <recommendedName>
        <fullName evidence="3">Glutaminase A central domain-containing protein</fullName>
    </recommendedName>
</protein>
<organism evidence="4 5">
    <name type="scientific">Mycena alexandri</name>
    <dbReference type="NCBI Taxonomy" id="1745969"/>
    <lineage>
        <taxon>Eukaryota</taxon>
        <taxon>Fungi</taxon>
        <taxon>Dikarya</taxon>
        <taxon>Basidiomycota</taxon>
        <taxon>Agaricomycotina</taxon>
        <taxon>Agaricomycetes</taxon>
        <taxon>Agaricomycetidae</taxon>
        <taxon>Agaricales</taxon>
        <taxon>Marasmiineae</taxon>
        <taxon>Mycenaceae</taxon>
        <taxon>Mycena</taxon>
    </lineage>
</organism>
<keyword evidence="2" id="KW-0812">Transmembrane</keyword>
<keyword evidence="2" id="KW-0472">Membrane</keyword>
<evidence type="ECO:0000313" key="4">
    <source>
        <dbReference type="EMBL" id="KAJ7032158.1"/>
    </source>
</evidence>
<dbReference type="PANTHER" id="PTHR31987:SF1">
    <property type="entry name" value="GLUTAMINASE A"/>
    <property type="match status" value="1"/>
</dbReference>
<dbReference type="SUPFAM" id="SSF48208">
    <property type="entry name" value="Six-hairpin glycosidases"/>
    <property type="match status" value="1"/>
</dbReference>
<keyword evidence="2" id="KW-1133">Transmembrane helix</keyword>
<evidence type="ECO:0000313" key="5">
    <source>
        <dbReference type="Proteomes" id="UP001218188"/>
    </source>
</evidence>
<feature type="domain" description="Glutaminase A central" evidence="3">
    <location>
        <begin position="26"/>
        <end position="385"/>
    </location>
</feature>
<dbReference type="Gene3D" id="1.50.10.10">
    <property type="match status" value="1"/>
</dbReference>
<dbReference type="AlphaFoldDB" id="A0AAD6SQP2"/>
<dbReference type="InterPro" id="IPR012341">
    <property type="entry name" value="6hp_glycosidase-like_sf"/>
</dbReference>
<dbReference type="GO" id="GO:0005975">
    <property type="term" value="P:carbohydrate metabolic process"/>
    <property type="evidence" value="ECO:0007669"/>
    <property type="project" value="InterPro"/>
</dbReference>
<feature type="transmembrane region" description="Helical" evidence="2">
    <location>
        <begin position="411"/>
        <end position="434"/>
    </location>
</feature>
<keyword evidence="5" id="KW-1185">Reference proteome</keyword>
<dbReference type="InterPro" id="IPR052743">
    <property type="entry name" value="Glutaminase_GtaA"/>
</dbReference>
<dbReference type="Proteomes" id="UP001218188">
    <property type="component" value="Unassembled WGS sequence"/>
</dbReference>
<name>A0AAD6SQP2_9AGAR</name>